<dbReference type="PROSITE" id="PS51829">
    <property type="entry name" value="P_HOMO_B"/>
    <property type="match status" value="1"/>
</dbReference>
<feature type="compositionally biased region" description="Polar residues" evidence="4">
    <location>
        <begin position="496"/>
        <end position="506"/>
    </location>
</feature>
<dbReference type="Gene3D" id="2.60.120.260">
    <property type="entry name" value="Galactose-binding domain-like"/>
    <property type="match status" value="1"/>
</dbReference>
<evidence type="ECO:0000313" key="6">
    <source>
        <dbReference type="EMBL" id="MFD1061666.1"/>
    </source>
</evidence>
<evidence type="ECO:0000256" key="2">
    <source>
        <dbReference type="ARBA" id="ARBA00022729"/>
    </source>
</evidence>
<dbReference type="InterPro" id="IPR024079">
    <property type="entry name" value="MetalloPept_cat_dom_sf"/>
</dbReference>
<name>A0ABW3N266_9FLAO</name>
<sequence>MKKIYLILIILPLFCFSQQNYWSKIDASKINKEQLLDRASTPSQFEIYSLQLENLKSKLSTAVSRKRNLESNTIVKFPNINGASERYQIYEASIMEPEFASKHPEIQSYVGINIDNPSVTMRLSTTVFGFHAAIYTIGKTYYIDPYTEDLNTYILYAKENLYSDIDRLSCQLTDEMALESPYQPETNRDSGLRNANDGLFRTFRFALASTQEYSNFHINAAGQQAATDAVKRSTVLAAMNVSMTRVNGIYERDLSVTLQLVDNINTASGTSIIFLAENDGYSNNDGGAMLTQNQNIIDANIGTTNYDVGHVFSTGGGGVAALGGICFINAKARAVTGLGSPVGDVFDVDFVAHEIGHHFGANHSYNGGDGNCGAQRNPGTAVEVGSGNTIMGYAGICASDNVQPNSDDHFHAVSIDEMYARITSSPTCSVNTPNGNTAPTADAGDDYTIPFGTAFTLTGTGTDIDSGASLSYNWEQVDTGTTTDQPNTTSTTNPQFRSRPSLSTGERTFPQLSDILDDNLTPQWEVIPNVARTMNFALTVRDNQSPNGGQTNRDDMIVTTANVGPFRVTAPDVTNESFPSGSSTTITWDVAGTTANGINTSNVNILLSTDGGLTFSTTLASNTENDGSETITFPSVQEPYCRIKIEPVDNIYFAISKSFSVGATVTVTEDCNTYTTGAISTAIPDGNGTTMNPVQGTPVFIPVTVTESTPITDLRIYADVSHNSAGHLLLQLQPAEGGFRNIWALNCGNNNDIDITFKDGEPAIVCGNPNTGTFAPTSSLDIFNGDNPSGVWNLVFVDFVNGTTGTVNEWSVELCTTTTNITLDTDNFELNDFALFPNPNNGDFTLQFNSNSGIGVNVDVYDISGKLVFNKNYDATSRFDKQINLNNVSTGIYIMKVNDGDKSVTRKLIIE</sequence>
<proteinExistence type="predicted"/>
<feature type="compositionally biased region" description="Low complexity" evidence="4">
    <location>
        <begin position="478"/>
        <end position="495"/>
    </location>
</feature>
<dbReference type="Pfam" id="PF18962">
    <property type="entry name" value="Por_Secre_tail"/>
    <property type="match status" value="1"/>
</dbReference>
<dbReference type="InterPro" id="IPR008979">
    <property type="entry name" value="Galactose-bd-like_sf"/>
</dbReference>
<keyword evidence="7" id="KW-1185">Reference proteome</keyword>
<dbReference type="RefSeq" id="WP_386126788.1">
    <property type="nucleotide sequence ID" value="NZ_JBHTJL010000003.1"/>
</dbReference>
<organism evidence="6 7">
    <name type="scientific">Winogradskyella litorisediminis</name>
    <dbReference type="NCBI Taxonomy" id="1156618"/>
    <lineage>
        <taxon>Bacteria</taxon>
        <taxon>Pseudomonadati</taxon>
        <taxon>Bacteroidota</taxon>
        <taxon>Flavobacteriia</taxon>
        <taxon>Flavobacteriales</taxon>
        <taxon>Flavobacteriaceae</taxon>
        <taxon>Winogradskyella</taxon>
    </lineage>
</organism>
<dbReference type="InterPro" id="IPR013783">
    <property type="entry name" value="Ig-like_fold"/>
</dbReference>
<protein>
    <submittedName>
        <fullName evidence="6">Reprolysin-like metallopeptidase</fullName>
    </submittedName>
</protein>
<evidence type="ECO:0000256" key="1">
    <source>
        <dbReference type="ARBA" id="ARBA00022670"/>
    </source>
</evidence>
<dbReference type="EMBL" id="JBHTJL010000003">
    <property type="protein sequence ID" value="MFD1061666.1"/>
    <property type="molecule type" value="Genomic_DNA"/>
</dbReference>
<evidence type="ECO:0000256" key="3">
    <source>
        <dbReference type="ARBA" id="ARBA00022801"/>
    </source>
</evidence>
<dbReference type="SUPFAM" id="SSF55486">
    <property type="entry name" value="Metalloproteases ('zincins'), catalytic domain"/>
    <property type="match status" value="1"/>
</dbReference>
<evidence type="ECO:0000259" key="5">
    <source>
        <dbReference type="PROSITE" id="PS51829"/>
    </source>
</evidence>
<accession>A0ABW3N266</accession>
<feature type="region of interest" description="Disordered" evidence="4">
    <location>
        <begin position="478"/>
        <end position="506"/>
    </location>
</feature>
<dbReference type="InterPro" id="IPR026444">
    <property type="entry name" value="Secre_tail"/>
</dbReference>
<evidence type="ECO:0000313" key="7">
    <source>
        <dbReference type="Proteomes" id="UP001597013"/>
    </source>
</evidence>
<evidence type="ECO:0000256" key="4">
    <source>
        <dbReference type="SAM" id="MobiDB-lite"/>
    </source>
</evidence>
<dbReference type="SUPFAM" id="SSF49785">
    <property type="entry name" value="Galactose-binding domain-like"/>
    <property type="match status" value="1"/>
</dbReference>
<keyword evidence="3" id="KW-0378">Hydrolase</keyword>
<dbReference type="Pfam" id="PF13583">
    <property type="entry name" value="Reprolysin_4"/>
    <property type="match status" value="1"/>
</dbReference>
<reference evidence="7" key="1">
    <citation type="journal article" date="2019" name="Int. J. Syst. Evol. Microbiol.">
        <title>The Global Catalogue of Microorganisms (GCM) 10K type strain sequencing project: providing services to taxonomists for standard genome sequencing and annotation.</title>
        <authorList>
            <consortium name="The Broad Institute Genomics Platform"/>
            <consortium name="The Broad Institute Genome Sequencing Center for Infectious Disease"/>
            <person name="Wu L."/>
            <person name="Ma J."/>
        </authorList>
    </citation>
    <scope>NUCLEOTIDE SEQUENCE [LARGE SCALE GENOMIC DNA]</scope>
    <source>
        <strain evidence="7">CCUG 62215</strain>
    </source>
</reference>
<comment type="caution">
    <text evidence="6">The sequence shown here is derived from an EMBL/GenBank/DDBJ whole genome shotgun (WGS) entry which is preliminary data.</text>
</comment>
<gene>
    <name evidence="6" type="ORF">ACFQ1Q_00295</name>
</gene>
<dbReference type="InterPro" id="IPR002884">
    <property type="entry name" value="P_dom"/>
</dbReference>
<dbReference type="PANTHER" id="PTHR11905:SF159">
    <property type="entry name" value="ADAM METALLOPROTEASE"/>
    <property type="match status" value="1"/>
</dbReference>
<dbReference type="Proteomes" id="UP001597013">
    <property type="component" value="Unassembled WGS sequence"/>
</dbReference>
<keyword evidence="2" id="KW-0732">Signal</keyword>
<dbReference type="NCBIfam" id="TIGR04183">
    <property type="entry name" value="Por_Secre_tail"/>
    <property type="match status" value="1"/>
</dbReference>
<keyword evidence="1" id="KW-0645">Protease</keyword>
<dbReference type="Gene3D" id="2.60.40.10">
    <property type="entry name" value="Immunoglobulins"/>
    <property type="match status" value="1"/>
</dbReference>
<dbReference type="PANTHER" id="PTHR11905">
    <property type="entry name" value="ADAM A DISINTEGRIN AND METALLOPROTEASE DOMAIN"/>
    <property type="match status" value="1"/>
</dbReference>
<dbReference type="Gene3D" id="3.40.390.10">
    <property type="entry name" value="Collagenase (Catalytic Domain)"/>
    <property type="match status" value="1"/>
</dbReference>
<feature type="domain" description="P/Homo B" evidence="5">
    <location>
        <begin position="666"/>
        <end position="820"/>
    </location>
</feature>